<dbReference type="GO" id="GO:0005634">
    <property type="term" value="C:nucleus"/>
    <property type="evidence" value="ECO:0007669"/>
    <property type="project" value="UniProtKB-SubCell"/>
</dbReference>
<organism evidence="6 7">
    <name type="scientific">Aphanomyces euteiches</name>
    <dbReference type="NCBI Taxonomy" id="100861"/>
    <lineage>
        <taxon>Eukaryota</taxon>
        <taxon>Sar</taxon>
        <taxon>Stramenopiles</taxon>
        <taxon>Oomycota</taxon>
        <taxon>Saprolegniomycetes</taxon>
        <taxon>Saprolegniales</taxon>
        <taxon>Verrucalvaceae</taxon>
        <taxon>Aphanomyces</taxon>
    </lineage>
</organism>
<dbReference type="EMBL" id="VJMJ01000047">
    <property type="protein sequence ID" value="KAF0740706.1"/>
    <property type="molecule type" value="Genomic_DNA"/>
</dbReference>
<dbReference type="CDD" id="cd18432">
    <property type="entry name" value="BRCT_PAXIP1_rpt6_like"/>
    <property type="match status" value="1"/>
</dbReference>
<name>A0A6G0XKJ0_9STRA</name>
<dbReference type="PANTHER" id="PTHR23196:SF1">
    <property type="entry name" value="PAX-INTERACTING PROTEIN 1"/>
    <property type="match status" value="1"/>
</dbReference>
<keyword evidence="3" id="KW-0539">Nucleus</keyword>
<feature type="compositionally biased region" description="Pro residues" evidence="4">
    <location>
        <begin position="234"/>
        <end position="244"/>
    </location>
</feature>
<proteinExistence type="predicted"/>
<feature type="region of interest" description="Disordered" evidence="4">
    <location>
        <begin position="232"/>
        <end position="379"/>
    </location>
</feature>
<feature type="compositionally biased region" description="Polar residues" evidence="4">
    <location>
        <begin position="13"/>
        <end position="36"/>
    </location>
</feature>
<dbReference type="InterPro" id="IPR051579">
    <property type="entry name" value="DDR_Transcriptional_Reg"/>
</dbReference>
<dbReference type="InterPro" id="IPR036420">
    <property type="entry name" value="BRCT_dom_sf"/>
</dbReference>
<reference evidence="6 7" key="1">
    <citation type="submission" date="2019-07" db="EMBL/GenBank/DDBJ databases">
        <title>Genomics analysis of Aphanomyces spp. identifies a new class of oomycete effector associated with host adaptation.</title>
        <authorList>
            <person name="Gaulin E."/>
        </authorList>
    </citation>
    <scope>NUCLEOTIDE SEQUENCE [LARGE SCALE GENOMIC DNA]</scope>
    <source>
        <strain evidence="6 7">ATCC 201684</strain>
    </source>
</reference>
<dbReference type="PANTHER" id="PTHR23196">
    <property type="entry name" value="PAX TRANSCRIPTION ACTIVATION DOMAIN INTERACTING PROTEIN"/>
    <property type="match status" value="1"/>
</dbReference>
<dbReference type="GO" id="GO:0006974">
    <property type="term" value="P:DNA damage response"/>
    <property type="evidence" value="ECO:0007669"/>
    <property type="project" value="UniProtKB-KW"/>
</dbReference>
<dbReference type="Pfam" id="PF16589">
    <property type="entry name" value="BRCT_2"/>
    <property type="match status" value="1"/>
</dbReference>
<evidence type="ECO:0000256" key="4">
    <source>
        <dbReference type="SAM" id="MobiDB-lite"/>
    </source>
</evidence>
<evidence type="ECO:0000313" key="7">
    <source>
        <dbReference type="Proteomes" id="UP000481153"/>
    </source>
</evidence>
<feature type="region of interest" description="Disordered" evidence="4">
    <location>
        <begin position="77"/>
        <end position="215"/>
    </location>
</feature>
<evidence type="ECO:0000256" key="3">
    <source>
        <dbReference type="ARBA" id="ARBA00023242"/>
    </source>
</evidence>
<keyword evidence="7" id="KW-1185">Reference proteome</keyword>
<dbReference type="VEuPathDB" id="FungiDB:AeMF1_010119"/>
<evidence type="ECO:0000256" key="2">
    <source>
        <dbReference type="ARBA" id="ARBA00022763"/>
    </source>
</evidence>
<feature type="compositionally biased region" description="Polar residues" evidence="4">
    <location>
        <begin position="313"/>
        <end position="339"/>
    </location>
</feature>
<keyword evidence="2" id="KW-0227">DNA damage</keyword>
<evidence type="ECO:0000256" key="1">
    <source>
        <dbReference type="ARBA" id="ARBA00004123"/>
    </source>
</evidence>
<comment type="subcellular location">
    <subcellularLocation>
        <location evidence="1">Nucleus</location>
    </subcellularLocation>
</comment>
<dbReference type="SUPFAM" id="SSF52113">
    <property type="entry name" value="BRCT domain"/>
    <property type="match status" value="1"/>
</dbReference>
<dbReference type="Proteomes" id="UP000481153">
    <property type="component" value="Unassembled WGS sequence"/>
</dbReference>
<dbReference type="AlphaFoldDB" id="A0A6G0XKJ0"/>
<feature type="domain" description="BRCT" evidence="5">
    <location>
        <begin position="494"/>
        <end position="581"/>
    </location>
</feature>
<feature type="compositionally biased region" description="Basic and acidic residues" evidence="4">
    <location>
        <begin position="190"/>
        <end position="206"/>
    </location>
</feature>
<feature type="compositionally biased region" description="Polar residues" evidence="4">
    <location>
        <begin position="289"/>
        <end position="305"/>
    </location>
</feature>
<dbReference type="PROSITE" id="PS50172">
    <property type="entry name" value="BRCT"/>
    <property type="match status" value="1"/>
</dbReference>
<dbReference type="SMART" id="SM00292">
    <property type="entry name" value="BRCT"/>
    <property type="match status" value="2"/>
</dbReference>
<dbReference type="Gene3D" id="3.40.50.10190">
    <property type="entry name" value="BRCT domain"/>
    <property type="match status" value="2"/>
</dbReference>
<gene>
    <name evidence="6" type="ORF">Ae201684_003939</name>
</gene>
<protein>
    <recommendedName>
        <fullName evidence="5">BRCT domain-containing protein</fullName>
    </recommendedName>
</protein>
<dbReference type="InterPro" id="IPR001357">
    <property type="entry name" value="BRCT_dom"/>
</dbReference>
<accession>A0A6G0XKJ0</accession>
<evidence type="ECO:0000313" key="6">
    <source>
        <dbReference type="EMBL" id="KAF0740706.1"/>
    </source>
</evidence>
<sequence length="601" mass="66277">MCDGGSDTDMSDSETLADTLPNTVAGTIAGVQNTPQLWKKEFDPEPVEDIASPPRPLPLCTYDEDETQIQYCSNVISQDFGSPGRRNGKSHLELGETSVDDTQEPKGRMDNDEIGDGESSNESEDLWAGGDTLLDQRPLESTEEERDLRELINRKASLRTSPIRQDENEENTQVLDENDSMDAPTSTENQPKEEVITKSEELEEKSVSLPNEDLSTAEIASTATNDKALIAPFPVVPPASPPLPVRSDPFLPETKTIDMAMDVNTSGSPSRSKVSRKRVSKRTSAAKSGASNSPPRLSKRLSSYVESLEVDQAPSSRSQKSMQLEVSSDTSSSLNSEATTLRRRASKRQASQSYQNSESIEDSQPRRSKPPLASQRFRSQVSDTADDVIRIVLTGLEPTESILRKIKAIDGAQFEQDVARGTHVIAPSQQLKRTVKMLCGISTCHHILDEKWLSVSAKQGSPASEIEFCLEDSVKEAQWQFSLHKTMYEHSRGQRRELLRGLVFFIVNHKSVLPSAAELSKIIECAGGEVDSKSPRDAQTIVLASPEALATRAVQKVLEAAAPTRLYTPELILTGILRQELDWNANQLLIDDAKPRPRRKK</sequence>
<comment type="caution">
    <text evidence="6">The sequence shown here is derived from an EMBL/GenBank/DDBJ whole genome shotgun (WGS) entry which is preliminary data.</text>
</comment>
<feature type="compositionally biased region" description="Acidic residues" evidence="4">
    <location>
        <begin position="112"/>
        <end position="125"/>
    </location>
</feature>
<evidence type="ECO:0000259" key="5">
    <source>
        <dbReference type="PROSITE" id="PS50172"/>
    </source>
</evidence>
<feature type="region of interest" description="Disordered" evidence="4">
    <location>
        <begin position="1"/>
        <end position="61"/>
    </location>
</feature>